<accession>A0A1G1V7Q8</accession>
<dbReference type="AlphaFoldDB" id="A0A1G1V7Q8"/>
<keyword evidence="1" id="KW-0812">Transmembrane</keyword>
<sequence>MQPKDQVHRSIGKMFLGNFIGGVAWGLGVTVGLSLLFATMGFLGSKVNWVPVVGNFLSEITKSIEENRPTVGPKKAPNLTIPPNQ</sequence>
<evidence type="ECO:0000256" key="1">
    <source>
        <dbReference type="SAM" id="Phobius"/>
    </source>
</evidence>
<protein>
    <submittedName>
        <fullName evidence="2">Uncharacterized protein</fullName>
    </submittedName>
</protein>
<keyword evidence="1" id="KW-1133">Transmembrane helix</keyword>
<name>A0A1G1V7Q8_9BACT</name>
<organism evidence="2 3">
    <name type="scientific">Candidatus Blackburnbacteria bacterium RIFCSPHIGHO2_02_FULL_44_20</name>
    <dbReference type="NCBI Taxonomy" id="1797516"/>
    <lineage>
        <taxon>Bacteria</taxon>
        <taxon>Candidatus Blackburniibacteriota</taxon>
    </lineage>
</organism>
<dbReference type="STRING" id="1797516.A3D26_02525"/>
<dbReference type="Pfam" id="PF18910">
    <property type="entry name" value="DUF5665"/>
    <property type="match status" value="1"/>
</dbReference>
<gene>
    <name evidence="2" type="ORF">A3D26_02525</name>
</gene>
<dbReference type="Proteomes" id="UP000178319">
    <property type="component" value="Unassembled WGS sequence"/>
</dbReference>
<reference evidence="2 3" key="1">
    <citation type="journal article" date="2016" name="Nat. Commun.">
        <title>Thousands of microbial genomes shed light on interconnected biogeochemical processes in an aquifer system.</title>
        <authorList>
            <person name="Anantharaman K."/>
            <person name="Brown C.T."/>
            <person name="Hug L.A."/>
            <person name="Sharon I."/>
            <person name="Castelle C.J."/>
            <person name="Probst A.J."/>
            <person name="Thomas B.C."/>
            <person name="Singh A."/>
            <person name="Wilkins M.J."/>
            <person name="Karaoz U."/>
            <person name="Brodie E.L."/>
            <person name="Williams K.H."/>
            <person name="Hubbard S.S."/>
            <person name="Banfield J.F."/>
        </authorList>
    </citation>
    <scope>NUCLEOTIDE SEQUENCE [LARGE SCALE GENOMIC DNA]</scope>
</reference>
<evidence type="ECO:0000313" key="2">
    <source>
        <dbReference type="EMBL" id="OGY11357.1"/>
    </source>
</evidence>
<evidence type="ECO:0000313" key="3">
    <source>
        <dbReference type="Proteomes" id="UP000178319"/>
    </source>
</evidence>
<dbReference type="InterPro" id="IPR043723">
    <property type="entry name" value="DUF5665"/>
</dbReference>
<proteinExistence type="predicted"/>
<keyword evidence="1" id="KW-0472">Membrane</keyword>
<comment type="caution">
    <text evidence="2">The sequence shown here is derived from an EMBL/GenBank/DDBJ whole genome shotgun (WGS) entry which is preliminary data.</text>
</comment>
<feature type="transmembrane region" description="Helical" evidence="1">
    <location>
        <begin position="20"/>
        <end position="43"/>
    </location>
</feature>
<dbReference type="EMBL" id="MHBZ01000019">
    <property type="protein sequence ID" value="OGY11357.1"/>
    <property type="molecule type" value="Genomic_DNA"/>
</dbReference>